<keyword evidence="3" id="KW-1185">Reference proteome</keyword>
<proteinExistence type="predicted"/>
<sequence>MKKLIVAIVLGFLSTQVYALSGTTKGGHAACLKKQWLDDVVSFVVAKDMDSFQAYLDSKKCIVLKKGLRVTVTESPGMFGGTAGFVFKGIKFWTVREALEYGN</sequence>
<accession>A0A1H6FDF8</accession>
<protein>
    <submittedName>
        <fullName evidence="2">Uncharacterized protein</fullName>
    </submittedName>
</protein>
<dbReference type="Proteomes" id="UP000236724">
    <property type="component" value="Unassembled WGS sequence"/>
</dbReference>
<dbReference type="EMBL" id="FMSV02000543">
    <property type="protein sequence ID" value="SEH08108.1"/>
    <property type="molecule type" value="Genomic_DNA"/>
</dbReference>
<feature type="chain" id="PRO_5014712162" evidence="1">
    <location>
        <begin position="20"/>
        <end position="103"/>
    </location>
</feature>
<dbReference type="RefSeq" id="WP_103921688.1">
    <property type="nucleotide sequence ID" value="NZ_FMSV02000543.1"/>
</dbReference>
<name>A0A1H6FDF8_9GAMM</name>
<organism evidence="2 3">
    <name type="scientific">Candidatus Venteria ishoeyi</name>
    <dbReference type="NCBI Taxonomy" id="1899563"/>
    <lineage>
        <taxon>Bacteria</taxon>
        <taxon>Pseudomonadati</taxon>
        <taxon>Pseudomonadota</taxon>
        <taxon>Gammaproteobacteria</taxon>
        <taxon>Thiotrichales</taxon>
        <taxon>Thiotrichaceae</taxon>
        <taxon>Venteria</taxon>
    </lineage>
</organism>
<gene>
    <name evidence="2" type="ORF">MBHS_03997</name>
</gene>
<feature type="signal peptide" evidence="1">
    <location>
        <begin position="1"/>
        <end position="19"/>
    </location>
</feature>
<evidence type="ECO:0000313" key="2">
    <source>
        <dbReference type="EMBL" id="SEH08108.1"/>
    </source>
</evidence>
<reference evidence="2 3" key="1">
    <citation type="submission" date="2016-10" db="EMBL/GenBank/DDBJ databases">
        <authorList>
            <person name="de Groot N.N."/>
        </authorList>
    </citation>
    <scope>NUCLEOTIDE SEQUENCE [LARGE SCALE GENOMIC DNA]</scope>
    <source>
        <strain evidence="2">MBHS1</strain>
    </source>
</reference>
<keyword evidence="1" id="KW-0732">Signal</keyword>
<evidence type="ECO:0000256" key="1">
    <source>
        <dbReference type="SAM" id="SignalP"/>
    </source>
</evidence>
<evidence type="ECO:0000313" key="3">
    <source>
        <dbReference type="Proteomes" id="UP000236724"/>
    </source>
</evidence>
<dbReference type="AlphaFoldDB" id="A0A1H6FDF8"/>